<proteinExistence type="inferred from homology"/>
<dbReference type="GO" id="GO:1990904">
    <property type="term" value="C:ribonucleoprotein complex"/>
    <property type="evidence" value="ECO:0007669"/>
    <property type="project" value="UniProtKB-KW"/>
</dbReference>
<accession>A0A399EBK3</accession>
<evidence type="ECO:0000256" key="2">
    <source>
        <dbReference type="ARBA" id="ARBA00022980"/>
    </source>
</evidence>
<evidence type="ECO:0000256" key="3">
    <source>
        <dbReference type="ARBA" id="ARBA00023274"/>
    </source>
</evidence>
<dbReference type="RefSeq" id="WP_027893686.1">
    <property type="nucleotide sequence ID" value="NZ_QXDL01000137.1"/>
</dbReference>
<dbReference type="InterPro" id="IPR034704">
    <property type="entry name" value="Ribosomal_bL28/bL31-like_sf"/>
</dbReference>
<dbReference type="Proteomes" id="UP000265715">
    <property type="component" value="Unassembled WGS sequence"/>
</dbReference>
<dbReference type="EMBL" id="QXDL01000137">
    <property type="protein sequence ID" value="RIH82037.1"/>
    <property type="molecule type" value="Genomic_DNA"/>
</dbReference>
<keyword evidence="2 4" id="KW-0689">Ribosomal protein</keyword>
<sequence length="98" mass="10882">MSRICEISGKRPMVVNSIIRRGKAKADGGVGKKTTGISKRWQTPNLRKVTVQVGEHSITFKVATTHVHKVYEIVERSKGMNLKGLDAKQVKNKLLSLL</sequence>
<dbReference type="GO" id="GO:0005840">
    <property type="term" value="C:ribosome"/>
    <property type="evidence" value="ECO:0007669"/>
    <property type="project" value="UniProtKB-KW"/>
</dbReference>
<comment type="similarity">
    <text evidence="1">Belongs to the bacterial ribosomal protein bL28 family.</text>
</comment>
<evidence type="ECO:0000313" key="4">
    <source>
        <dbReference type="EMBL" id="RIH82037.1"/>
    </source>
</evidence>
<keyword evidence="3" id="KW-0687">Ribonucleoprotein</keyword>
<evidence type="ECO:0000256" key="1">
    <source>
        <dbReference type="ARBA" id="ARBA00008760"/>
    </source>
</evidence>
<gene>
    <name evidence="4" type="primary">rpmB</name>
    <name evidence="4" type="ORF">Mterra_02843</name>
</gene>
<dbReference type="Gene3D" id="3.30.160.850">
    <property type="match status" value="1"/>
</dbReference>
<keyword evidence="5" id="KW-1185">Reference proteome</keyword>
<evidence type="ECO:0000313" key="5">
    <source>
        <dbReference type="Proteomes" id="UP000265715"/>
    </source>
</evidence>
<dbReference type="SUPFAM" id="SSF143800">
    <property type="entry name" value="L28p-like"/>
    <property type="match status" value="1"/>
</dbReference>
<comment type="caution">
    <text evidence="4">The sequence shown here is derived from an EMBL/GenBank/DDBJ whole genome shotgun (WGS) entry which is preliminary data.</text>
</comment>
<dbReference type="Pfam" id="PF00830">
    <property type="entry name" value="Ribosomal_L28"/>
    <property type="match status" value="1"/>
</dbReference>
<dbReference type="AlphaFoldDB" id="A0A399EBK3"/>
<dbReference type="Gene3D" id="2.20.150.30">
    <property type="match status" value="1"/>
</dbReference>
<protein>
    <submittedName>
        <fullName evidence="4">50S ribosomal protein L28</fullName>
    </submittedName>
</protein>
<dbReference type="InterPro" id="IPR026569">
    <property type="entry name" value="Ribosomal_bL28"/>
</dbReference>
<organism evidence="4 5">
    <name type="scientific">Calidithermus terrae</name>
    <dbReference type="NCBI Taxonomy" id="1408545"/>
    <lineage>
        <taxon>Bacteria</taxon>
        <taxon>Thermotogati</taxon>
        <taxon>Deinococcota</taxon>
        <taxon>Deinococci</taxon>
        <taxon>Thermales</taxon>
        <taxon>Thermaceae</taxon>
        <taxon>Calidithermus</taxon>
    </lineage>
</organism>
<dbReference type="GO" id="GO:0003735">
    <property type="term" value="F:structural constituent of ribosome"/>
    <property type="evidence" value="ECO:0007669"/>
    <property type="project" value="InterPro"/>
</dbReference>
<dbReference type="OrthoDB" id="9805609at2"/>
<name>A0A399EBK3_9DEIN</name>
<reference evidence="4 5" key="1">
    <citation type="submission" date="2018-08" db="EMBL/GenBank/DDBJ databases">
        <title>Meiothermus terrae DSM 26712 genome sequencing project.</title>
        <authorList>
            <person name="Da Costa M.S."/>
            <person name="Albuquerque L."/>
            <person name="Raposo P."/>
            <person name="Froufe H.J.C."/>
            <person name="Barroso C.S."/>
            <person name="Egas C."/>
        </authorList>
    </citation>
    <scope>NUCLEOTIDE SEQUENCE [LARGE SCALE GENOMIC DNA]</scope>
    <source>
        <strain evidence="4 5">DSM 26712</strain>
    </source>
</reference>